<comment type="caution">
    <text evidence="4">The sequence shown here is derived from an EMBL/GenBank/DDBJ whole genome shotgun (WGS) entry which is preliminary data.</text>
</comment>
<dbReference type="Pfam" id="PF03787">
    <property type="entry name" value="RAMPs"/>
    <property type="match status" value="2"/>
</dbReference>
<keyword evidence="5" id="KW-1185">Reference proteome</keyword>
<evidence type="ECO:0000259" key="3">
    <source>
        <dbReference type="Pfam" id="PF03787"/>
    </source>
</evidence>
<dbReference type="InterPro" id="IPR005537">
    <property type="entry name" value="RAMP_III_fam"/>
</dbReference>
<organism evidence="4 5">
    <name type="scientific">Gemmata algarum</name>
    <dbReference type="NCBI Taxonomy" id="2975278"/>
    <lineage>
        <taxon>Bacteria</taxon>
        <taxon>Pseudomonadati</taxon>
        <taxon>Planctomycetota</taxon>
        <taxon>Planctomycetia</taxon>
        <taxon>Gemmatales</taxon>
        <taxon>Gemmataceae</taxon>
        <taxon>Gemmata</taxon>
    </lineage>
</organism>
<sequence length="719" mass="78580">MTRVLSTLADQDGLLPGAHPGLTLDKYGLCCDEQLGKVDLQKDVQKPVIEQIVRLSNDPPLSRPEFDLLFSRWKATIGSVGFTGKTAGPLTLHLTRASALENAGICLHRIYGFVYLPGTGLKGLARSFACEVWLGEQPNKAAAWQKINAVFGAAPSPWLNDLAKRHEQPVPKEASVGAVVFHDAWPERWPRLVTDILNNHHTKYYSDGAAPGDWEDPVPVYFLSVEPGTPFRFAVAPRRNDADSAELVTLAREWLIGGLTQLGAGAKTASGYGDFIIEEPEIKPIRPANRPTFTATLELVTPAFLAGAKQQADDCDLRPSTLRGQLRWWWRTLHAGFVSVDDLRKMEAAIWGDTKTGGAVRVTVREVPGTRQVSSYDRRQVIRHHRIPQPTDGSIPGLAYHSYGMDDAKGRRHYVEPGAKWKVAVTARTSRFADKVVSSEIILRQATTALQLLPQFGGVGAKSRKGFGSFADLSDFDLGAVRRVATEYRTACGFGENEFSDQLALSPSLQLMLGPVEIPTEGTNSWVALNELAASVQQFVKWVQPKHCRRWLGLPRRLRGATGPRVAHESRHASPAVFHFARAADGCLVARVVAFPAAELPNVAESRHILGDLLKALQSDLPQRFDAIRPPPQSPPSPRPAGLSKRPSGTLVQVSILGKRVKGGFDVQEAGRNPGTLTLGTPTPGADTGDGKPVMVWILDDKPDKPQYKWPDAPKQGKK</sequence>
<gene>
    <name evidence="4" type="primary">cmr6</name>
    <name evidence="4" type="ORF">R5W23_004470</name>
</gene>
<keyword evidence="1" id="KW-0051">Antiviral defense</keyword>
<dbReference type="InterPro" id="IPR007522">
    <property type="entry name" value="CRISPR-assoc_prot_TM1795"/>
</dbReference>
<feature type="compositionally biased region" description="Pro residues" evidence="2">
    <location>
        <begin position="629"/>
        <end position="639"/>
    </location>
</feature>
<reference evidence="5" key="1">
    <citation type="journal article" date="2023" name="Mar. Drugs">
        <title>Gemmata algarum, a Novel Planctomycete Isolated from an Algal Mat, Displays Antimicrobial Activity.</title>
        <authorList>
            <person name="Kumar G."/>
            <person name="Kallscheuer N."/>
            <person name="Kashif M."/>
            <person name="Ahamad S."/>
            <person name="Jagadeeshwari U."/>
            <person name="Pannikurungottu S."/>
            <person name="Haufschild T."/>
            <person name="Kabuu M."/>
            <person name="Sasikala C."/>
            <person name="Jogler C."/>
            <person name="Ramana C."/>
        </authorList>
    </citation>
    <scope>NUCLEOTIDE SEQUENCE [LARGE SCALE GENOMIC DNA]</scope>
    <source>
        <strain evidence="5">JC673</strain>
    </source>
</reference>
<name>A0ABU5F601_9BACT</name>
<dbReference type="PANTHER" id="PTHR39965">
    <property type="entry name" value="CRISPR SYSTEM CMR SUBUNIT CMR6"/>
    <property type="match status" value="1"/>
</dbReference>
<proteinExistence type="predicted"/>
<feature type="domain" description="CRISPR type III-associated protein" evidence="3">
    <location>
        <begin position="296"/>
        <end position="470"/>
    </location>
</feature>
<dbReference type="Proteomes" id="UP001272242">
    <property type="component" value="Unassembled WGS sequence"/>
</dbReference>
<feature type="region of interest" description="Disordered" evidence="2">
    <location>
        <begin position="666"/>
        <end position="696"/>
    </location>
</feature>
<dbReference type="PANTHER" id="PTHR39965:SF1">
    <property type="entry name" value="CRISPR SYSTEM CMR SUBUNIT CMR6"/>
    <property type="match status" value="1"/>
</dbReference>
<dbReference type="InterPro" id="IPR010172">
    <property type="entry name" value="CRISPR-assoc_prot_TM1791"/>
</dbReference>
<feature type="region of interest" description="Disordered" evidence="2">
    <location>
        <begin position="625"/>
        <end position="649"/>
    </location>
</feature>
<dbReference type="NCBIfam" id="TIGR01894">
    <property type="entry name" value="cas_TM1795_cmr1"/>
    <property type="match status" value="1"/>
</dbReference>
<evidence type="ECO:0000256" key="1">
    <source>
        <dbReference type="ARBA" id="ARBA00023118"/>
    </source>
</evidence>
<accession>A0ABU5F601</accession>
<dbReference type="EMBL" id="JAXBLV010000227">
    <property type="protein sequence ID" value="MDY3562987.1"/>
    <property type="molecule type" value="Genomic_DNA"/>
</dbReference>
<feature type="domain" description="CRISPR type III-associated protein" evidence="3">
    <location>
        <begin position="99"/>
        <end position="273"/>
    </location>
</feature>
<evidence type="ECO:0000313" key="5">
    <source>
        <dbReference type="Proteomes" id="UP001272242"/>
    </source>
</evidence>
<evidence type="ECO:0000256" key="2">
    <source>
        <dbReference type="SAM" id="MobiDB-lite"/>
    </source>
</evidence>
<dbReference type="NCBIfam" id="TIGR01898">
    <property type="entry name" value="cas_TM1791_cmr6"/>
    <property type="match status" value="1"/>
</dbReference>
<evidence type="ECO:0000313" key="4">
    <source>
        <dbReference type="EMBL" id="MDY3562987.1"/>
    </source>
</evidence>
<feature type="compositionally biased region" description="Low complexity" evidence="2">
    <location>
        <begin position="674"/>
        <end position="687"/>
    </location>
</feature>
<protein>
    <submittedName>
        <fullName evidence="4">Type III-B CRISPR module RAMP protein Cmr6</fullName>
    </submittedName>
</protein>